<dbReference type="InterPro" id="IPR000477">
    <property type="entry name" value="RT_dom"/>
</dbReference>
<dbReference type="Pfam" id="PF00078">
    <property type="entry name" value="RVT_1"/>
    <property type="match status" value="1"/>
</dbReference>
<gene>
    <name evidence="3" type="primary">LOC130463001</name>
</gene>
<reference evidence="2" key="1">
    <citation type="journal article" date="2021" name="Nat. Commun.">
        <title>Genomic analyses provide insights into spinach domestication and the genetic basis of agronomic traits.</title>
        <authorList>
            <person name="Cai X."/>
            <person name="Sun X."/>
            <person name="Xu C."/>
            <person name="Sun H."/>
            <person name="Wang X."/>
            <person name="Ge C."/>
            <person name="Zhang Z."/>
            <person name="Wang Q."/>
            <person name="Fei Z."/>
            <person name="Jiao C."/>
            <person name="Wang Q."/>
        </authorList>
    </citation>
    <scope>NUCLEOTIDE SEQUENCE [LARGE SCALE GENOMIC DNA]</scope>
    <source>
        <strain evidence="2">cv. Varoflay</strain>
    </source>
</reference>
<dbReference type="PANTHER" id="PTHR19446">
    <property type="entry name" value="REVERSE TRANSCRIPTASES"/>
    <property type="match status" value="1"/>
</dbReference>
<organism evidence="2 3">
    <name type="scientific">Spinacia oleracea</name>
    <name type="common">Spinach</name>
    <dbReference type="NCBI Taxonomy" id="3562"/>
    <lineage>
        <taxon>Eukaryota</taxon>
        <taxon>Viridiplantae</taxon>
        <taxon>Streptophyta</taxon>
        <taxon>Embryophyta</taxon>
        <taxon>Tracheophyta</taxon>
        <taxon>Spermatophyta</taxon>
        <taxon>Magnoliopsida</taxon>
        <taxon>eudicotyledons</taxon>
        <taxon>Gunneridae</taxon>
        <taxon>Pentapetalae</taxon>
        <taxon>Caryophyllales</taxon>
        <taxon>Chenopodiaceae</taxon>
        <taxon>Chenopodioideae</taxon>
        <taxon>Anserineae</taxon>
        <taxon>Spinacia</taxon>
    </lineage>
</organism>
<evidence type="ECO:0000313" key="3">
    <source>
        <dbReference type="RefSeq" id="XP_056687990.1"/>
    </source>
</evidence>
<dbReference type="RefSeq" id="XP_056687990.1">
    <property type="nucleotide sequence ID" value="XM_056832012.1"/>
</dbReference>
<dbReference type="CDD" id="cd01650">
    <property type="entry name" value="RT_nLTR_like"/>
    <property type="match status" value="1"/>
</dbReference>
<sequence length="244" mass="29102">MPLEWRKSTIIPLYKNKGDVQDCANYRGIKLMSHTMKLWEQIIEQRPRKTVKISENQFGFLPGRSTMEAIHLIRQLMENYRDKKKDLHLVFIDLEKAYDKILSFVSVYNDEDKSVFLDLVVLRAMEVLELKKSDLVFMDLAQALKIDLKNGEFQQKLKEVTCLLGWSPDFVEDALEVREDYIFQDRVQKGKKEEEKRKDKEGKEKREFIGVLVWKLTSKWKRTVWTKDQTCFKTIQFSNQLRKQ</sequence>
<evidence type="ECO:0000313" key="2">
    <source>
        <dbReference type="Proteomes" id="UP000813463"/>
    </source>
</evidence>
<proteinExistence type="predicted"/>
<name>A0ABM3QX96_SPIOL</name>
<dbReference type="GeneID" id="130463001"/>
<reference evidence="3" key="2">
    <citation type="submission" date="2025-08" db="UniProtKB">
        <authorList>
            <consortium name="RefSeq"/>
        </authorList>
    </citation>
    <scope>IDENTIFICATION</scope>
    <source>
        <tissue evidence="3">Leaf</tissue>
    </source>
</reference>
<protein>
    <recommendedName>
        <fullName evidence="1">Reverse transcriptase domain-containing protein</fullName>
    </recommendedName>
</protein>
<keyword evidence="2" id="KW-1185">Reference proteome</keyword>
<dbReference type="Proteomes" id="UP000813463">
    <property type="component" value="Chromosome 6"/>
</dbReference>
<feature type="domain" description="Reverse transcriptase" evidence="1">
    <location>
        <begin position="19"/>
        <end position="101"/>
    </location>
</feature>
<evidence type="ECO:0000259" key="1">
    <source>
        <dbReference type="Pfam" id="PF00078"/>
    </source>
</evidence>
<accession>A0ABM3QX96</accession>